<dbReference type="Pfam" id="PF12697">
    <property type="entry name" value="Abhydrolase_6"/>
    <property type="match status" value="1"/>
</dbReference>
<dbReference type="InterPro" id="IPR000073">
    <property type="entry name" value="AB_hydrolase_1"/>
</dbReference>
<proteinExistence type="predicted"/>
<dbReference type="EMBL" id="CP012700">
    <property type="protein sequence ID" value="ALH79638.1"/>
    <property type="molecule type" value="Genomic_DNA"/>
</dbReference>
<dbReference type="InterPro" id="IPR029058">
    <property type="entry name" value="AB_hydrolase_fold"/>
</dbReference>
<name>A0A0N9UXE0_SPHMC</name>
<organism evidence="2 3">
    <name type="scientific">Sphingopyxis macrogoltabida</name>
    <name type="common">Sphingomonas macrogoltabidus</name>
    <dbReference type="NCBI Taxonomy" id="33050"/>
    <lineage>
        <taxon>Bacteria</taxon>
        <taxon>Pseudomonadati</taxon>
        <taxon>Pseudomonadota</taxon>
        <taxon>Alphaproteobacteria</taxon>
        <taxon>Sphingomonadales</taxon>
        <taxon>Sphingomonadaceae</taxon>
        <taxon>Sphingopyxis</taxon>
    </lineage>
</organism>
<dbReference type="PATRIC" id="fig|33050.5.peg.918"/>
<gene>
    <name evidence="2" type="ORF">AN936_04430</name>
</gene>
<dbReference type="AlphaFoldDB" id="A0A0N9UXE0"/>
<sequence>MEPVMRHRLTFACDGAMLAATLDEAPGTTGLLIVSGGNEIRSGAHRGMAMLAGRVAAAGYPVFRFDRRGIGDSEGANGGYTNSGPDIAAAIAAFRDAAPQLTRIVAFGNCDAASALLLHQPLALDALLLANPWTYESDEAEAEAPALPPASAIRARYLSRLKDPKSLLRLFKGEIDIAKLFRGIAALGKPAAPAAPDGLPARLDAALAGLACPATILLATGDRTAQAFIENCRTDNLSIERLASPSHSFAGDDADWLFQRIQAALAGSIRTALAD</sequence>
<reference evidence="2 3" key="1">
    <citation type="journal article" date="2015" name="Genome Announc.">
        <title>Complete Genome Sequence of Polypropylene Glycol- and Polyethylene Glycol-Degrading Sphingopyxis macrogoltabida Strain EY-1.</title>
        <authorList>
            <person name="Ohtsubo Y."/>
            <person name="Nagata Y."/>
            <person name="Numata M."/>
            <person name="Tsuchikane K."/>
            <person name="Hosoyama A."/>
            <person name="Yamazoe A."/>
            <person name="Tsuda M."/>
            <person name="Fujita N."/>
            <person name="Kawai F."/>
        </authorList>
    </citation>
    <scope>NUCLEOTIDE SEQUENCE [LARGE SCALE GENOMIC DNA]</scope>
    <source>
        <strain evidence="2 3">EY-1</strain>
    </source>
</reference>
<dbReference type="Gene3D" id="3.40.50.1820">
    <property type="entry name" value="alpha/beta hydrolase"/>
    <property type="match status" value="1"/>
</dbReference>
<dbReference type="SUPFAM" id="SSF53474">
    <property type="entry name" value="alpha/beta-Hydrolases"/>
    <property type="match status" value="1"/>
</dbReference>
<accession>A0A0N9UXE0</accession>
<dbReference type="KEGG" id="smag:AN936_04430"/>
<dbReference type="NCBIfam" id="TIGR03100">
    <property type="entry name" value="hydr1_PEP"/>
    <property type="match status" value="1"/>
</dbReference>
<keyword evidence="2" id="KW-0378">Hydrolase</keyword>
<dbReference type="Proteomes" id="UP000058074">
    <property type="component" value="Chromosome"/>
</dbReference>
<feature type="domain" description="AB hydrolase-1" evidence="1">
    <location>
        <begin position="55"/>
        <end position="256"/>
    </location>
</feature>
<evidence type="ECO:0000259" key="1">
    <source>
        <dbReference type="Pfam" id="PF12697"/>
    </source>
</evidence>
<dbReference type="InterPro" id="IPR017531">
    <property type="entry name" value="Hydrolase-1_PEP"/>
</dbReference>
<protein>
    <submittedName>
        <fullName evidence="2">Alpha/beta hydrolase</fullName>
    </submittedName>
</protein>
<dbReference type="GO" id="GO:0016787">
    <property type="term" value="F:hydrolase activity"/>
    <property type="evidence" value="ECO:0007669"/>
    <property type="project" value="UniProtKB-KW"/>
</dbReference>
<evidence type="ECO:0000313" key="2">
    <source>
        <dbReference type="EMBL" id="ALH79638.1"/>
    </source>
</evidence>
<evidence type="ECO:0000313" key="3">
    <source>
        <dbReference type="Proteomes" id="UP000058074"/>
    </source>
</evidence>